<evidence type="ECO:0000256" key="6">
    <source>
        <dbReference type="ARBA" id="ARBA00023004"/>
    </source>
</evidence>
<keyword evidence="3 8" id="KW-0349">Heme</keyword>
<evidence type="ECO:0000256" key="3">
    <source>
        <dbReference type="ARBA" id="ARBA00022617"/>
    </source>
</evidence>
<evidence type="ECO:0000256" key="7">
    <source>
        <dbReference type="ARBA" id="ARBA00023033"/>
    </source>
</evidence>
<protein>
    <recommendedName>
        <fullName evidence="12">Cytochrome P450</fullName>
    </recommendedName>
</protein>
<gene>
    <name evidence="10" type="ORF">PVAR5_4236</name>
</gene>
<accession>V5HZU1</accession>
<keyword evidence="5" id="KW-0560">Oxidoreductase</keyword>
<name>V5HZU1_BYSSN</name>
<dbReference type="PRINTS" id="PR00385">
    <property type="entry name" value="P450"/>
</dbReference>
<dbReference type="EMBL" id="BAUL01000134">
    <property type="protein sequence ID" value="GAD95590.1"/>
    <property type="molecule type" value="Genomic_DNA"/>
</dbReference>
<reference evidence="11" key="1">
    <citation type="journal article" date="2014" name="Genome Announc.">
        <title>Draft genome sequence of the formaldehyde-resistant fungus Byssochlamys spectabilis No. 5 (anamorph Paecilomyces variotii No. 5) (NBRC109023).</title>
        <authorList>
            <person name="Oka T."/>
            <person name="Ekino K."/>
            <person name="Fukuda K."/>
            <person name="Nomura Y."/>
        </authorList>
    </citation>
    <scope>NUCLEOTIDE SEQUENCE [LARGE SCALE GENOMIC DNA]</scope>
    <source>
        <strain evidence="11">No. 5 / NBRC 109023</strain>
    </source>
</reference>
<evidence type="ECO:0000256" key="2">
    <source>
        <dbReference type="ARBA" id="ARBA00010617"/>
    </source>
</evidence>
<dbReference type="Proteomes" id="UP000018001">
    <property type="component" value="Unassembled WGS sequence"/>
</dbReference>
<dbReference type="GO" id="GO:0016705">
    <property type="term" value="F:oxidoreductase activity, acting on paired donors, with incorporation or reduction of molecular oxygen"/>
    <property type="evidence" value="ECO:0007669"/>
    <property type="project" value="InterPro"/>
</dbReference>
<evidence type="ECO:0000313" key="11">
    <source>
        <dbReference type="Proteomes" id="UP000018001"/>
    </source>
</evidence>
<dbReference type="InterPro" id="IPR017972">
    <property type="entry name" value="Cyt_P450_CS"/>
</dbReference>
<keyword evidence="6 8" id="KW-0408">Iron</keyword>
<evidence type="ECO:0000256" key="8">
    <source>
        <dbReference type="PIRSR" id="PIRSR602401-1"/>
    </source>
</evidence>
<feature type="region of interest" description="Disordered" evidence="9">
    <location>
        <begin position="654"/>
        <end position="683"/>
    </location>
</feature>
<dbReference type="CDD" id="cd11058">
    <property type="entry name" value="CYP60B-like"/>
    <property type="match status" value="1"/>
</dbReference>
<dbReference type="PRINTS" id="PR00463">
    <property type="entry name" value="EP450I"/>
</dbReference>
<dbReference type="PROSITE" id="PS00086">
    <property type="entry name" value="CYTOCHROME_P450"/>
    <property type="match status" value="1"/>
</dbReference>
<dbReference type="InterPro" id="IPR050121">
    <property type="entry name" value="Cytochrome_P450_monoxygenase"/>
</dbReference>
<comment type="similarity">
    <text evidence="2">Belongs to the cytochrome P450 family.</text>
</comment>
<dbReference type="GO" id="GO:0004497">
    <property type="term" value="F:monooxygenase activity"/>
    <property type="evidence" value="ECO:0007669"/>
    <property type="project" value="UniProtKB-KW"/>
</dbReference>
<dbReference type="PANTHER" id="PTHR24305">
    <property type="entry name" value="CYTOCHROME P450"/>
    <property type="match status" value="1"/>
</dbReference>
<dbReference type="OrthoDB" id="1470350at2759"/>
<dbReference type="InterPro" id="IPR036396">
    <property type="entry name" value="Cyt_P450_sf"/>
</dbReference>
<dbReference type="Gene3D" id="1.10.630.10">
    <property type="entry name" value="Cytochrome P450"/>
    <property type="match status" value="1"/>
</dbReference>
<dbReference type="PANTHER" id="PTHR24305:SF210">
    <property type="entry name" value="CYTOCHROME P450 MONOOXYGENASE ASQL-RELATED"/>
    <property type="match status" value="1"/>
</dbReference>
<dbReference type="InterPro" id="IPR001128">
    <property type="entry name" value="Cyt_P450"/>
</dbReference>
<keyword evidence="4 8" id="KW-0479">Metal-binding</keyword>
<dbReference type="HOGENOM" id="CLU_366799_0_0_1"/>
<keyword evidence="7" id="KW-0503">Monooxygenase</keyword>
<dbReference type="InParanoid" id="V5HZU1"/>
<sequence length="760" mass="83096">MKTLHDQYGDVVRIAPDELSFIDSTAWKAIYVSNGPSITQSNDADHSRYRRLLSHGFSDSSLRGQEPIIKSYIDLLIRRLHERSVNGQLLNLVSWYNFTTFDIIGDLAFGESFNCLDNSDYHDWVKLIFANSKFSAYINVARRLPGTKFLVKLITPKRVFAQKEWHRQMSREKVMSRLEKSNERPDFYANIIKHHGTEKGLSVEEMISTGATLIVAGSETTATVLSGVTYLLLKNPRVLEKLQNEVRSAFSSEEQINFDSCNKLEYCLAVLTEALRVYPPVAPGLPRIVDPQGDMIAGNWVPGGTIVSVPHLAAYHSERNFTDAEQFIPERHLGDPRYANDNTMVMQPFSFGPRNCIGRNLAFVEMRIILARMIFNFDMELDPSTNDWLDQNSYFLLYHNMTAGSTVLFPSIEIGPVAISDNLSALNISTASPTTTSNRTILIPPWPWSTTSLSTTVPHGKTVHFTEGSPPGPKCTAGHHKCGGLTAKMANAKVRSVAVSDAWVLTVMKTVDALGMTVALMAAVLDSTISPLDALALLATRPMGRAVYLIVRKSPVPVPTVKTEEEVGICTELVYSQPDTACSTSTTKTSTSCDTITACSVTATTTTTTLTDNTSYATPFWVWGPYTNTAVIDAVASEIDAAFRSAKSSWEATTTTSSTSKTTTSETSTSTGPAATSKSNTSGDEVGYNCTGSGECNIFLHLRAFCNQAKSYIRGSVVYGTTPANGNTGEYYTDGMNAVFGCGVFVQGDDCQILGTPMQP</sequence>
<feature type="binding site" description="axial binding residue" evidence="8">
    <location>
        <position position="356"/>
    </location>
    <ligand>
        <name>heme</name>
        <dbReference type="ChEBI" id="CHEBI:30413"/>
    </ligand>
    <ligandPart>
        <name>Fe</name>
        <dbReference type="ChEBI" id="CHEBI:18248"/>
    </ligandPart>
</feature>
<evidence type="ECO:0000313" key="10">
    <source>
        <dbReference type="EMBL" id="GAD95590.1"/>
    </source>
</evidence>
<evidence type="ECO:0000256" key="4">
    <source>
        <dbReference type="ARBA" id="ARBA00022723"/>
    </source>
</evidence>
<dbReference type="GO" id="GO:0005506">
    <property type="term" value="F:iron ion binding"/>
    <property type="evidence" value="ECO:0007669"/>
    <property type="project" value="InterPro"/>
</dbReference>
<comment type="cofactor">
    <cofactor evidence="1 8">
        <name>heme</name>
        <dbReference type="ChEBI" id="CHEBI:30413"/>
    </cofactor>
</comment>
<dbReference type="Pfam" id="PF00067">
    <property type="entry name" value="p450"/>
    <property type="match status" value="1"/>
</dbReference>
<comment type="caution">
    <text evidence="10">The sequence shown here is derived from an EMBL/GenBank/DDBJ whole genome shotgun (WGS) entry which is preliminary data.</text>
</comment>
<evidence type="ECO:0000256" key="9">
    <source>
        <dbReference type="SAM" id="MobiDB-lite"/>
    </source>
</evidence>
<dbReference type="AlphaFoldDB" id="V5HZU1"/>
<evidence type="ECO:0000256" key="1">
    <source>
        <dbReference type="ARBA" id="ARBA00001971"/>
    </source>
</evidence>
<evidence type="ECO:0000256" key="5">
    <source>
        <dbReference type="ARBA" id="ARBA00023002"/>
    </source>
</evidence>
<evidence type="ECO:0008006" key="12">
    <source>
        <dbReference type="Google" id="ProtNLM"/>
    </source>
</evidence>
<dbReference type="InterPro" id="IPR002401">
    <property type="entry name" value="Cyt_P450_E_grp-I"/>
</dbReference>
<keyword evidence="11" id="KW-1185">Reference proteome</keyword>
<organism evidence="10 11">
    <name type="scientific">Byssochlamys spectabilis (strain No. 5 / NBRC 109023)</name>
    <name type="common">Paecilomyces variotii</name>
    <dbReference type="NCBI Taxonomy" id="1356009"/>
    <lineage>
        <taxon>Eukaryota</taxon>
        <taxon>Fungi</taxon>
        <taxon>Dikarya</taxon>
        <taxon>Ascomycota</taxon>
        <taxon>Pezizomycotina</taxon>
        <taxon>Eurotiomycetes</taxon>
        <taxon>Eurotiomycetidae</taxon>
        <taxon>Eurotiales</taxon>
        <taxon>Thermoascaceae</taxon>
        <taxon>Paecilomyces</taxon>
    </lineage>
</organism>
<dbReference type="eggNOG" id="KOG0158">
    <property type="taxonomic scope" value="Eukaryota"/>
</dbReference>
<dbReference type="GO" id="GO:0020037">
    <property type="term" value="F:heme binding"/>
    <property type="evidence" value="ECO:0007669"/>
    <property type="project" value="InterPro"/>
</dbReference>
<dbReference type="SUPFAM" id="SSF48264">
    <property type="entry name" value="Cytochrome P450"/>
    <property type="match status" value="1"/>
</dbReference>
<feature type="compositionally biased region" description="Low complexity" evidence="9">
    <location>
        <begin position="654"/>
        <end position="679"/>
    </location>
</feature>
<proteinExistence type="inferred from homology"/>